<feature type="region of interest" description="Disordered" evidence="1">
    <location>
        <begin position="171"/>
        <end position="210"/>
    </location>
</feature>
<dbReference type="Proteomes" id="UP000034392">
    <property type="component" value="Chromosome"/>
</dbReference>
<dbReference type="InterPro" id="IPR002327">
    <property type="entry name" value="Cyt_c_1A/1B"/>
</dbReference>
<dbReference type="GO" id="GO:0020037">
    <property type="term" value="F:heme binding"/>
    <property type="evidence" value="ECO:0007669"/>
    <property type="project" value="InterPro"/>
</dbReference>
<dbReference type="InterPro" id="IPR009056">
    <property type="entry name" value="Cyt_c-like_dom"/>
</dbReference>
<evidence type="ECO:0000313" key="3">
    <source>
        <dbReference type="EMBL" id="AKH42644.1"/>
    </source>
</evidence>
<reference evidence="3" key="1">
    <citation type="submission" date="2015-05" db="EMBL/GenBank/DDBJ databases">
        <title>The complete genome of Altererythrobacter atlanticus strain 26DY36.</title>
        <authorList>
            <person name="Wu Y.-H."/>
            <person name="Cheng H."/>
            <person name="Wu X.-W."/>
        </authorList>
    </citation>
    <scope>NUCLEOTIDE SEQUENCE [LARGE SCALE GENOMIC DNA]</scope>
    <source>
        <strain evidence="3">26DY36</strain>
    </source>
</reference>
<evidence type="ECO:0000256" key="1">
    <source>
        <dbReference type="SAM" id="MobiDB-lite"/>
    </source>
</evidence>
<keyword evidence="2" id="KW-0812">Transmembrane</keyword>
<dbReference type="AlphaFoldDB" id="A0A0F7KSS9"/>
<proteinExistence type="predicted"/>
<dbReference type="InterPro" id="IPR036909">
    <property type="entry name" value="Cyt_c-like_dom_sf"/>
</dbReference>
<accession>A0A0F7KSS9</accession>
<dbReference type="PANTHER" id="PTHR11961">
    <property type="entry name" value="CYTOCHROME C"/>
    <property type="match status" value="1"/>
</dbReference>
<dbReference type="PRINTS" id="PR00604">
    <property type="entry name" value="CYTCHRMECIAB"/>
</dbReference>
<keyword evidence="4" id="KW-1185">Reference proteome</keyword>
<evidence type="ECO:0000256" key="2">
    <source>
        <dbReference type="SAM" id="Phobius"/>
    </source>
</evidence>
<dbReference type="SUPFAM" id="SSF46626">
    <property type="entry name" value="Cytochrome c"/>
    <property type="match status" value="1"/>
</dbReference>
<name>A0A0F7KSS9_9SPHN</name>
<dbReference type="STRING" id="1267766.WYH_01608"/>
<feature type="compositionally biased region" description="Acidic residues" evidence="1">
    <location>
        <begin position="180"/>
        <end position="210"/>
    </location>
</feature>
<dbReference type="EMBL" id="CP011452">
    <property type="protein sequence ID" value="AKH42644.1"/>
    <property type="molecule type" value="Genomic_DNA"/>
</dbReference>
<keyword evidence="2" id="KW-1133">Transmembrane helix</keyword>
<dbReference type="PROSITE" id="PS51007">
    <property type="entry name" value="CYTC"/>
    <property type="match status" value="1"/>
</dbReference>
<dbReference type="OrthoDB" id="9805828at2"/>
<keyword evidence="2" id="KW-0472">Membrane</keyword>
<feature type="transmembrane region" description="Helical" evidence="2">
    <location>
        <begin position="12"/>
        <end position="30"/>
    </location>
</feature>
<dbReference type="Gene3D" id="1.10.760.10">
    <property type="entry name" value="Cytochrome c-like domain"/>
    <property type="match status" value="1"/>
</dbReference>
<gene>
    <name evidence="3" type="primary">cycM</name>
    <name evidence="3" type="ORF">WYH_01608</name>
</gene>
<dbReference type="Pfam" id="PF00034">
    <property type="entry name" value="Cytochrom_C"/>
    <property type="match status" value="1"/>
</dbReference>
<dbReference type="PATRIC" id="fig|1267766.3.peg.1616"/>
<sequence>MTDRFNTIAGWALFAGIIALGLSILSGMFFHADKPEAPEVAGYPIEAEEEGAADAGPSFLEVMATADASAGERVFAKCVSCHTIEQGGANGIGPNLHGVIGEPIGQGAGGFAFSGALSSIGGEWTFEQMDEWLKSPRSFAPGTKMSFAGLSSMEDRANVIAYLNANGSNLPLPEVQAAPAEEEAAEAAEGEAAESGEEAAEGEAEEATAA</sequence>
<dbReference type="GO" id="GO:0009055">
    <property type="term" value="F:electron transfer activity"/>
    <property type="evidence" value="ECO:0007669"/>
    <property type="project" value="InterPro"/>
</dbReference>
<evidence type="ECO:0000313" key="4">
    <source>
        <dbReference type="Proteomes" id="UP000034392"/>
    </source>
</evidence>
<protein>
    <submittedName>
        <fullName evidence="3">Cytochrome c-552</fullName>
    </submittedName>
</protein>
<dbReference type="KEGG" id="aay:WYH_01608"/>
<organism evidence="3 4">
    <name type="scientific">Croceibacterium atlanticum</name>
    <dbReference type="NCBI Taxonomy" id="1267766"/>
    <lineage>
        <taxon>Bacteria</taxon>
        <taxon>Pseudomonadati</taxon>
        <taxon>Pseudomonadota</taxon>
        <taxon>Alphaproteobacteria</taxon>
        <taxon>Sphingomonadales</taxon>
        <taxon>Erythrobacteraceae</taxon>
        <taxon>Croceibacterium</taxon>
    </lineage>
</organism>
<dbReference type="RefSeq" id="WP_046903408.1">
    <property type="nucleotide sequence ID" value="NZ_CP011452.2"/>
</dbReference>